<dbReference type="Pfam" id="PF06945">
    <property type="entry name" value="DUF1289"/>
    <property type="match status" value="1"/>
</dbReference>
<evidence type="ECO:0000313" key="2">
    <source>
        <dbReference type="Proteomes" id="UP000476332"/>
    </source>
</evidence>
<dbReference type="AlphaFoldDB" id="A0A6L9MLK3"/>
<organism evidence="1 2">
    <name type="scientific">Aurantimonas aggregata</name>
    <dbReference type="NCBI Taxonomy" id="2047720"/>
    <lineage>
        <taxon>Bacteria</taxon>
        <taxon>Pseudomonadati</taxon>
        <taxon>Pseudomonadota</taxon>
        <taxon>Alphaproteobacteria</taxon>
        <taxon>Hyphomicrobiales</taxon>
        <taxon>Aurantimonadaceae</taxon>
        <taxon>Aurantimonas</taxon>
    </lineage>
</organism>
<dbReference type="Proteomes" id="UP000476332">
    <property type="component" value="Unassembled WGS sequence"/>
</dbReference>
<comment type="caution">
    <text evidence="1">The sequence shown here is derived from an EMBL/GenBank/DDBJ whole genome shotgun (WGS) entry which is preliminary data.</text>
</comment>
<protein>
    <submittedName>
        <fullName evidence="1">DUF1289 domain-containing protein</fullName>
    </submittedName>
</protein>
<dbReference type="InterPro" id="IPR010710">
    <property type="entry name" value="DUF1289"/>
</dbReference>
<name>A0A6L9MLK3_9HYPH</name>
<dbReference type="EMBL" id="JAAAMJ010000017">
    <property type="protein sequence ID" value="NDV88526.1"/>
    <property type="molecule type" value="Genomic_DNA"/>
</dbReference>
<accession>A0A6L9MLK3</accession>
<sequence>MQSATFRAARRPPESLGARLLAKRWRDAPSPCIDICKYRDAGQCIGCGMTKPEKKSFKRLGGKEAKKAFFRELIARLGTRTDRWAHVYRRKCDKKDVPCPLDRLETRADA</sequence>
<reference evidence="1 2" key="1">
    <citation type="submission" date="2020-01" db="EMBL/GenBank/DDBJ databases">
        <title>Genomes of bacteria type strains.</title>
        <authorList>
            <person name="Chen J."/>
            <person name="Zhu S."/>
            <person name="Chen J."/>
        </authorList>
    </citation>
    <scope>NUCLEOTIDE SEQUENCE [LARGE SCALE GENOMIC DNA]</scope>
    <source>
        <strain evidence="1 2">KCTC 52919</strain>
    </source>
</reference>
<gene>
    <name evidence="1" type="ORF">GTW51_17635</name>
</gene>
<proteinExistence type="predicted"/>
<keyword evidence="2" id="KW-1185">Reference proteome</keyword>
<evidence type="ECO:0000313" key="1">
    <source>
        <dbReference type="EMBL" id="NDV88526.1"/>
    </source>
</evidence>